<reference evidence="1" key="1">
    <citation type="submission" date="2020-05" db="EMBL/GenBank/DDBJ databases">
        <title>Large-scale comparative analyses of tick genomes elucidate their genetic diversity and vector capacities.</title>
        <authorList>
            <person name="Jia N."/>
            <person name="Wang J."/>
            <person name="Shi W."/>
            <person name="Du L."/>
            <person name="Sun Y."/>
            <person name="Zhan W."/>
            <person name="Jiang J."/>
            <person name="Wang Q."/>
            <person name="Zhang B."/>
            <person name="Ji P."/>
            <person name="Sakyi L.B."/>
            <person name="Cui X."/>
            <person name="Yuan T."/>
            <person name="Jiang B."/>
            <person name="Yang W."/>
            <person name="Lam T.T.-Y."/>
            <person name="Chang Q."/>
            <person name="Ding S."/>
            <person name="Wang X."/>
            <person name="Zhu J."/>
            <person name="Ruan X."/>
            <person name="Zhao L."/>
            <person name="Wei J."/>
            <person name="Que T."/>
            <person name="Du C."/>
            <person name="Cheng J."/>
            <person name="Dai P."/>
            <person name="Han X."/>
            <person name="Huang E."/>
            <person name="Gao Y."/>
            <person name="Liu J."/>
            <person name="Shao H."/>
            <person name="Ye R."/>
            <person name="Li L."/>
            <person name="Wei W."/>
            <person name="Wang X."/>
            <person name="Wang C."/>
            <person name="Yang T."/>
            <person name="Huo Q."/>
            <person name="Li W."/>
            <person name="Guo W."/>
            <person name="Chen H."/>
            <person name="Zhou L."/>
            <person name="Ni X."/>
            <person name="Tian J."/>
            <person name="Zhou Y."/>
            <person name="Sheng Y."/>
            <person name="Liu T."/>
            <person name="Pan Y."/>
            <person name="Xia L."/>
            <person name="Li J."/>
            <person name="Zhao F."/>
            <person name="Cao W."/>
        </authorList>
    </citation>
    <scope>NUCLEOTIDE SEQUENCE</scope>
    <source>
        <strain evidence="1">Hyas-2018</strain>
    </source>
</reference>
<evidence type="ECO:0000313" key="1">
    <source>
        <dbReference type="EMBL" id="KAH6940276.1"/>
    </source>
</evidence>
<sequence length="184" mass="19495">MERHVQAFGMLAGDVPDLAICPRPATGTAPSESKPLSLVPVVTLRHGSAAVPCVLPQLELQNQCRLPFEASSTVAELATLDPAAQALIEMRIYAAAFLTDSLAALPRGSFAGSGRALAAAQSASASRRTKTLCSLAPPSRKSTKSCATNNLEDFVSRREHTSLGARAFTALLDFFECCDYTTRL</sequence>
<dbReference type="EMBL" id="CM023482">
    <property type="protein sequence ID" value="KAH6940276.1"/>
    <property type="molecule type" value="Genomic_DNA"/>
</dbReference>
<organism evidence="1 2">
    <name type="scientific">Hyalomma asiaticum</name>
    <name type="common">Tick</name>
    <dbReference type="NCBI Taxonomy" id="266040"/>
    <lineage>
        <taxon>Eukaryota</taxon>
        <taxon>Metazoa</taxon>
        <taxon>Ecdysozoa</taxon>
        <taxon>Arthropoda</taxon>
        <taxon>Chelicerata</taxon>
        <taxon>Arachnida</taxon>
        <taxon>Acari</taxon>
        <taxon>Parasitiformes</taxon>
        <taxon>Ixodida</taxon>
        <taxon>Ixodoidea</taxon>
        <taxon>Ixodidae</taxon>
        <taxon>Hyalomminae</taxon>
        <taxon>Hyalomma</taxon>
    </lineage>
</organism>
<name>A0ACB7SZ89_HYAAI</name>
<dbReference type="Proteomes" id="UP000821845">
    <property type="component" value="Chromosome 2"/>
</dbReference>
<gene>
    <name evidence="1" type="ORF">HPB50_026472</name>
</gene>
<protein>
    <submittedName>
        <fullName evidence="1">Uncharacterized protein</fullName>
    </submittedName>
</protein>
<proteinExistence type="predicted"/>
<keyword evidence="2" id="KW-1185">Reference proteome</keyword>
<comment type="caution">
    <text evidence="1">The sequence shown here is derived from an EMBL/GenBank/DDBJ whole genome shotgun (WGS) entry which is preliminary data.</text>
</comment>
<accession>A0ACB7SZ89</accession>
<evidence type="ECO:0000313" key="2">
    <source>
        <dbReference type="Proteomes" id="UP000821845"/>
    </source>
</evidence>